<evidence type="ECO:0000259" key="7">
    <source>
        <dbReference type="Pfam" id="PF00425"/>
    </source>
</evidence>
<dbReference type="Proteomes" id="UP000823674">
    <property type="component" value="Chromosome A07"/>
</dbReference>
<dbReference type="InterPro" id="IPR005801">
    <property type="entry name" value="ADC_synthase"/>
</dbReference>
<keyword evidence="5" id="KW-0413">Isomerase</keyword>
<feature type="non-terminal residue" evidence="8">
    <location>
        <position position="1"/>
    </location>
</feature>
<evidence type="ECO:0000256" key="6">
    <source>
        <dbReference type="SAM" id="Phobius"/>
    </source>
</evidence>
<evidence type="ECO:0000256" key="4">
    <source>
        <dbReference type="ARBA" id="ARBA00022842"/>
    </source>
</evidence>
<gene>
    <name evidence="8" type="primary">A07p047500.1_BraROA</name>
    <name evidence="8" type="ORF">IGI04_028837</name>
</gene>
<evidence type="ECO:0000256" key="5">
    <source>
        <dbReference type="ARBA" id="ARBA00023235"/>
    </source>
</evidence>
<dbReference type="NCBIfam" id="TIGR00543">
    <property type="entry name" value="isochor_syn"/>
    <property type="match status" value="1"/>
</dbReference>
<keyword evidence="6" id="KW-0472">Membrane</keyword>
<evidence type="ECO:0000256" key="1">
    <source>
        <dbReference type="ARBA" id="ARBA00000799"/>
    </source>
</evidence>
<feature type="domain" description="Chorismate-utilising enzyme C-terminal" evidence="7">
    <location>
        <begin position="95"/>
        <end position="331"/>
    </location>
</feature>
<evidence type="ECO:0000256" key="3">
    <source>
        <dbReference type="ARBA" id="ARBA00012824"/>
    </source>
</evidence>
<dbReference type="InterPro" id="IPR009500">
    <property type="entry name" value="DUF1118"/>
</dbReference>
<evidence type="ECO:0000256" key="2">
    <source>
        <dbReference type="ARBA" id="ARBA00005297"/>
    </source>
</evidence>
<organism evidence="8 9">
    <name type="scientific">Brassica rapa subsp. trilocularis</name>
    <dbReference type="NCBI Taxonomy" id="1813537"/>
    <lineage>
        <taxon>Eukaryota</taxon>
        <taxon>Viridiplantae</taxon>
        <taxon>Streptophyta</taxon>
        <taxon>Embryophyta</taxon>
        <taxon>Tracheophyta</taxon>
        <taxon>Spermatophyta</taxon>
        <taxon>Magnoliopsida</taxon>
        <taxon>eudicotyledons</taxon>
        <taxon>Gunneridae</taxon>
        <taxon>Pentapetalae</taxon>
        <taxon>rosids</taxon>
        <taxon>malvids</taxon>
        <taxon>Brassicales</taxon>
        <taxon>Brassicaceae</taxon>
        <taxon>Brassiceae</taxon>
        <taxon>Brassica</taxon>
    </lineage>
</organism>
<keyword evidence="9" id="KW-1185">Reference proteome</keyword>
<comment type="caution">
    <text evidence="8">The sequence shown here is derived from an EMBL/GenBank/DDBJ whole genome shotgun (WGS) entry which is preliminary data.</text>
</comment>
<dbReference type="Gene3D" id="3.60.120.10">
    <property type="entry name" value="Anthranilate synthase"/>
    <property type="match status" value="2"/>
</dbReference>
<keyword evidence="6" id="KW-0812">Transmembrane</keyword>
<accession>A0ABQ7L5S2</accession>
<keyword evidence="6" id="KW-1133">Transmembrane helix</keyword>
<dbReference type="SUPFAM" id="SSF56322">
    <property type="entry name" value="ADC synthase"/>
    <property type="match status" value="1"/>
</dbReference>
<dbReference type="Pfam" id="PF06549">
    <property type="entry name" value="DUF1118"/>
    <property type="match status" value="1"/>
</dbReference>
<reference evidence="8 9" key="1">
    <citation type="submission" date="2021-03" db="EMBL/GenBank/DDBJ databases">
        <authorList>
            <person name="King G.J."/>
            <person name="Bancroft I."/>
            <person name="Baten A."/>
            <person name="Bloomfield J."/>
            <person name="Borpatragohain P."/>
            <person name="He Z."/>
            <person name="Irish N."/>
            <person name="Irwin J."/>
            <person name="Liu K."/>
            <person name="Mauleon R.P."/>
            <person name="Moore J."/>
            <person name="Morris R."/>
            <person name="Ostergaard L."/>
            <person name="Wang B."/>
            <person name="Wells R."/>
        </authorList>
    </citation>
    <scope>NUCLEOTIDE SEQUENCE [LARGE SCALE GENOMIC DNA]</scope>
    <source>
        <strain evidence="8">R-o-18</strain>
        <tissue evidence="8">Leaf</tissue>
    </source>
</reference>
<evidence type="ECO:0000313" key="9">
    <source>
        <dbReference type="Proteomes" id="UP000823674"/>
    </source>
</evidence>
<dbReference type="EC" id="5.4.4.2" evidence="3"/>
<evidence type="ECO:0000313" key="8">
    <source>
        <dbReference type="EMBL" id="KAG5380995.1"/>
    </source>
</evidence>
<keyword evidence="4" id="KW-0460">Magnesium</keyword>
<proteinExistence type="inferred from homology"/>
<comment type="catalytic activity">
    <reaction evidence="1">
        <text>chorismate = isochorismate</text>
        <dbReference type="Rhea" id="RHEA:18985"/>
        <dbReference type="ChEBI" id="CHEBI:29748"/>
        <dbReference type="ChEBI" id="CHEBI:29780"/>
        <dbReference type="EC" id="5.4.4.2"/>
    </reaction>
</comment>
<protein>
    <recommendedName>
        <fullName evidence="3">isochorismate synthase</fullName>
        <ecNumber evidence="3">5.4.4.2</ecNumber>
    </recommendedName>
</protein>
<dbReference type="EMBL" id="JADBGQ010000009">
    <property type="protein sequence ID" value="KAG5380995.1"/>
    <property type="molecule type" value="Genomic_DNA"/>
</dbReference>
<feature type="transmembrane region" description="Helical" evidence="6">
    <location>
        <begin position="562"/>
        <end position="587"/>
    </location>
</feature>
<sequence>KVFILVNNSVDLGFRWEPFGDFYFAVPQVEFNEFGGSSMLAATLAWDDELSWTLEDAIEALEETMLQVSSVVMRLRRESLGVSVLSKNHVPTKGAYYPAVEKALEIIKQKSSSLSKVVLARNSRIITDTDIDPIAWLAQLQSEGHDAYQFCLQPPGAPAFIALAATRPRSASTARDMEIERDLLTSPKDDLEFSIVRENIREKLNSICDKVVVKPQKTVRKLARVQHLYSQLAGKLRREDDEFDILAALHPTPAVCRLPAEEARLLIKEIESFDRGMYAGPIGFFGGKESEFAVGIRSALVEKGLGALIYAGTGIVAGSNPTSEWNELDLKISQVSPSQSSMRQQQQQRCRQLIEERTSSDVALSLSPEIPHSVRGGRNNNTRRHLQRVLPFHRFDLLPMAVNAPISSHPRTQFLSNPVLPRFQRSYSAVKAPASAFSVVSMAPQKKVNKYDAKWKKQWYGAGLFFEGSEEVNVDVFKKLEKRKVLSNVEKSGLLSKAEDLGLTLSSLEKLGVFSKAEELGLLSLLETLASTSPAVLASAALPALTAAIVAIVLIPDDSTTLVVAQSVLAGALALGAVVLLVGSVVLDGLQEAD</sequence>
<name>A0ABQ7L5S2_BRACM</name>
<dbReference type="PANTHER" id="PTHR47253:SF8">
    <property type="entry name" value="ISOCHORISMATE SYNTHASE 1, CHLOROPLASTIC"/>
    <property type="match status" value="1"/>
</dbReference>
<dbReference type="InterPro" id="IPR004561">
    <property type="entry name" value="IsoChor_synthase"/>
</dbReference>
<dbReference type="Pfam" id="PF00425">
    <property type="entry name" value="Chorismate_bind"/>
    <property type="match status" value="1"/>
</dbReference>
<dbReference type="InterPro" id="IPR015890">
    <property type="entry name" value="Chorismate_C"/>
</dbReference>
<dbReference type="PANTHER" id="PTHR47253">
    <property type="match status" value="1"/>
</dbReference>
<feature type="transmembrane region" description="Helical" evidence="6">
    <location>
        <begin position="535"/>
        <end position="555"/>
    </location>
</feature>
<dbReference type="InterPro" id="IPR044250">
    <property type="entry name" value="MenF-like"/>
</dbReference>
<comment type="similarity">
    <text evidence="2">Belongs to the isochorismate synthase family.</text>
</comment>